<evidence type="ECO:0000256" key="4">
    <source>
        <dbReference type="ARBA" id="ARBA00023159"/>
    </source>
</evidence>
<gene>
    <name evidence="7" type="ORF">F7R26_010890</name>
</gene>
<dbReference type="EMBL" id="CP062803">
    <property type="protein sequence ID" value="QOT74775.1"/>
    <property type="molecule type" value="Genomic_DNA"/>
</dbReference>
<feature type="domain" description="HTH lysR-type" evidence="6">
    <location>
        <begin position="1"/>
        <end position="58"/>
    </location>
</feature>
<comment type="similarity">
    <text evidence="1">Belongs to the LysR transcriptional regulatory family.</text>
</comment>
<dbReference type="GeneID" id="98401412"/>
<dbReference type="Gene3D" id="3.40.190.290">
    <property type="match status" value="1"/>
</dbReference>
<dbReference type="InterPro" id="IPR005119">
    <property type="entry name" value="LysR_subst-bd"/>
</dbReference>
<evidence type="ECO:0000256" key="2">
    <source>
        <dbReference type="ARBA" id="ARBA00023015"/>
    </source>
</evidence>
<dbReference type="SUPFAM" id="SSF46785">
    <property type="entry name" value="Winged helix' DNA-binding domain"/>
    <property type="match status" value="1"/>
</dbReference>
<dbReference type="GO" id="GO:2000142">
    <property type="term" value="P:regulation of DNA-templated transcription initiation"/>
    <property type="evidence" value="ECO:0007669"/>
    <property type="project" value="TreeGrafter"/>
</dbReference>
<dbReference type="PROSITE" id="PS50931">
    <property type="entry name" value="HTH_LYSR"/>
    <property type="match status" value="1"/>
</dbReference>
<name>A0A643G3L0_9BURK</name>
<proteinExistence type="inferred from homology"/>
<dbReference type="Pfam" id="PF03466">
    <property type="entry name" value="LysR_substrate"/>
    <property type="match status" value="1"/>
</dbReference>
<dbReference type="InterPro" id="IPR036390">
    <property type="entry name" value="WH_DNA-bd_sf"/>
</dbReference>
<dbReference type="InterPro" id="IPR000847">
    <property type="entry name" value="LysR_HTH_N"/>
</dbReference>
<dbReference type="Pfam" id="PF00126">
    <property type="entry name" value="HTH_1"/>
    <property type="match status" value="1"/>
</dbReference>
<evidence type="ECO:0000313" key="7">
    <source>
        <dbReference type="EMBL" id="QOT74775.1"/>
    </source>
</evidence>
<keyword evidence="3" id="KW-0238">DNA-binding</keyword>
<sequence>MDIKQLRALLAIAETGSATKAAELLRIVQPAVSRHVRLLEEEFGVELFERERHGMVLTDAGRTLVEYGRRALRELDRAKAEIQPVAGAISGMAAVGLLPSTCELLAAELVATVRGTHPQLVVRLNVGYAGNLLQWLEAGDVEIALLYDIKASPGLQVEALLDEQLCLIGAPGTVPAGAAHTIESLRDLPLVLPNAPHGLRTVVEHACAVAGVTLTIAVETNSLSVQKSLVAKGFGYTVLPSSAVSEELEKGTLAAAPITSPNLSRRIVLAHPATRRMSPAASFASAELVTLIKRLVLDGAWPGATWIGA</sequence>
<keyword evidence="5" id="KW-0804">Transcription</keyword>
<dbReference type="RefSeq" id="WP_150983607.1">
    <property type="nucleotide sequence ID" value="NZ_CP062803.1"/>
</dbReference>
<evidence type="ECO:0000259" key="6">
    <source>
        <dbReference type="PROSITE" id="PS50931"/>
    </source>
</evidence>
<dbReference type="GO" id="GO:0003700">
    <property type="term" value="F:DNA-binding transcription factor activity"/>
    <property type="evidence" value="ECO:0007669"/>
    <property type="project" value="InterPro"/>
</dbReference>
<dbReference type="InterPro" id="IPR036388">
    <property type="entry name" value="WH-like_DNA-bd_sf"/>
</dbReference>
<keyword evidence="4" id="KW-0010">Activator</keyword>
<dbReference type="Proteomes" id="UP000397656">
    <property type="component" value="Chromosome 1"/>
</dbReference>
<dbReference type="GO" id="GO:0003677">
    <property type="term" value="F:DNA binding"/>
    <property type="evidence" value="ECO:0007669"/>
    <property type="project" value="UniProtKB-KW"/>
</dbReference>
<accession>A0A643G3L0</accession>
<protein>
    <submittedName>
        <fullName evidence="7">LysR family transcriptional regulator</fullName>
    </submittedName>
</protein>
<dbReference type="SUPFAM" id="SSF53850">
    <property type="entry name" value="Periplasmic binding protein-like II"/>
    <property type="match status" value="1"/>
</dbReference>
<dbReference type="PANTHER" id="PTHR30293:SF0">
    <property type="entry name" value="NITROGEN ASSIMILATION REGULATORY PROTEIN NAC"/>
    <property type="match status" value="1"/>
</dbReference>
<dbReference type="PANTHER" id="PTHR30293">
    <property type="entry name" value="TRANSCRIPTIONAL REGULATORY PROTEIN NAC-RELATED"/>
    <property type="match status" value="1"/>
</dbReference>
<reference evidence="7 8" key="1">
    <citation type="submission" date="2020-10" db="EMBL/GenBank/DDBJ databases">
        <title>Complete genome sequence of Cupriavidus basilensis CCUG 49340T.</title>
        <authorList>
            <person name="Salva-Serra F."/>
            <person name="Donoso R.A."/>
            <person name="Cho K.H."/>
            <person name="Yoo J.A."/>
            <person name="Lee K."/>
            <person name="Yoon S.-H."/>
            <person name="Perez-Pantoja D."/>
            <person name="Moore E.R.B."/>
        </authorList>
    </citation>
    <scope>NUCLEOTIDE SEQUENCE [LARGE SCALE GENOMIC DNA]</scope>
    <source>
        <strain evidence="8">CCUG 49340</strain>
    </source>
</reference>
<dbReference type="AlphaFoldDB" id="A0A643G3L0"/>
<dbReference type="PRINTS" id="PR00039">
    <property type="entry name" value="HTHLYSR"/>
</dbReference>
<organism evidence="7 8">
    <name type="scientific">Cupriavidus basilensis</name>
    <dbReference type="NCBI Taxonomy" id="68895"/>
    <lineage>
        <taxon>Bacteria</taxon>
        <taxon>Pseudomonadati</taxon>
        <taxon>Pseudomonadota</taxon>
        <taxon>Betaproteobacteria</taxon>
        <taxon>Burkholderiales</taxon>
        <taxon>Burkholderiaceae</taxon>
        <taxon>Cupriavidus</taxon>
    </lineage>
</organism>
<evidence type="ECO:0000256" key="5">
    <source>
        <dbReference type="ARBA" id="ARBA00023163"/>
    </source>
</evidence>
<keyword evidence="2" id="KW-0805">Transcription regulation</keyword>
<evidence type="ECO:0000313" key="8">
    <source>
        <dbReference type="Proteomes" id="UP000397656"/>
    </source>
</evidence>
<dbReference type="FunFam" id="1.10.10.10:FF:000001">
    <property type="entry name" value="LysR family transcriptional regulator"/>
    <property type="match status" value="1"/>
</dbReference>
<evidence type="ECO:0000256" key="3">
    <source>
        <dbReference type="ARBA" id="ARBA00023125"/>
    </source>
</evidence>
<evidence type="ECO:0000256" key="1">
    <source>
        <dbReference type="ARBA" id="ARBA00009437"/>
    </source>
</evidence>
<dbReference type="Gene3D" id="1.10.10.10">
    <property type="entry name" value="Winged helix-like DNA-binding domain superfamily/Winged helix DNA-binding domain"/>
    <property type="match status" value="1"/>
</dbReference>